<accession>A0A4S3ZXG1</accession>
<comment type="subcellular location">
    <subcellularLocation>
        <location evidence="1">Membrane</location>
        <topology evidence="1">Multi-pass membrane protein</topology>
    </subcellularLocation>
</comment>
<gene>
    <name evidence="9" type="ORF">E6C50_10185</name>
</gene>
<evidence type="ECO:0000313" key="10">
    <source>
        <dbReference type="Proteomes" id="UP000307507"/>
    </source>
</evidence>
<dbReference type="GO" id="GO:0016780">
    <property type="term" value="F:phosphotransferase activity, for other substituted phosphate groups"/>
    <property type="evidence" value="ECO:0007669"/>
    <property type="project" value="TreeGrafter"/>
</dbReference>
<dbReference type="AlphaFoldDB" id="A0A4S3ZXG1"/>
<evidence type="ECO:0000256" key="4">
    <source>
        <dbReference type="ARBA" id="ARBA00022692"/>
    </source>
</evidence>
<dbReference type="Proteomes" id="UP000307507">
    <property type="component" value="Unassembled WGS sequence"/>
</dbReference>
<comment type="caution">
    <text evidence="9">The sequence shown here is derived from an EMBL/GenBank/DDBJ whole genome shotgun (WGS) entry which is preliminary data.</text>
</comment>
<protein>
    <submittedName>
        <fullName evidence="9">Sugar transferase</fullName>
    </submittedName>
</protein>
<evidence type="ECO:0000313" key="9">
    <source>
        <dbReference type="EMBL" id="THF50587.1"/>
    </source>
</evidence>
<dbReference type="NCBIfam" id="TIGR03025">
    <property type="entry name" value="EPS_sugtrans"/>
    <property type="match status" value="1"/>
</dbReference>
<dbReference type="InterPro" id="IPR017475">
    <property type="entry name" value="EPS_sugar_tfrase"/>
</dbReference>
<keyword evidence="4 7" id="KW-0812">Transmembrane</keyword>
<dbReference type="PANTHER" id="PTHR30576">
    <property type="entry name" value="COLANIC BIOSYNTHESIS UDP-GLUCOSE LIPID CARRIER TRANSFERASE"/>
    <property type="match status" value="1"/>
</dbReference>
<dbReference type="Pfam" id="PF02397">
    <property type="entry name" value="Bac_transf"/>
    <property type="match status" value="1"/>
</dbReference>
<feature type="transmembrane region" description="Helical" evidence="7">
    <location>
        <begin position="82"/>
        <end position="105"/>
    </location>
</feature>
<keyword evidence="3 9" id="KW-0808">Transferase</keyword>
<organism evidence="9 10">
    <name type="scientific">Flavobacterium supellecticarium</name>
    <dbReference type="NCBI Taxonomy" id="2565924"/>
    <lineage>
        <taxon>Bacteria</taxon>
        <taxon>Pseudomonadati</taxon>
        <taxon>Bacteroidota</taxon>
        <taxon>Flavobacteriia</taxon>
        <taxon>Flavobacteriales</taxon>
        <taxon>Flavobacteriaceae</taxon>
        <taxon>Flavobacterium</taxon>
    </lineage>
</organism>
<keyword evidence="6 7" id="KW-0472">Membrane</keyword>
<feature type="transmembrane region" description="Helical" evidence="7">
    <location>
        <begin position="271"/>
        <end position="298"/>
    </location>
</feature>
<evidence type="ECO:0000256" key="6">
    <source>
        <dbReference type="ARBA" id="ARBA00023136"/>
    </source>
</evidence>
<evidence type="ECO:0000259" key="8">
    <source>
        <dbReference type="Pfam" id="PF02397"/>
    </source>
</evidence>
<name>A0A4S3ZXG1_9FLAO</name>
<feature type="domain" description="Bacterial sugar transferase" evidence="8">
    <location>
        <begin position="277"/>
        <end position="458"/>
    </location>
</feature>
<evidence type="ECO:0000256" key="2">
    <source>
        <dbReference type="ARBA" id="ARBA00006464"/>
    </source>
</evidence>
<evidence type="ECO:0000256" key="5">
    <source>
        <dbReference type="ARBA" id="ARBA00022989"/>
    </source>
</evidence>
<comment type="similarity">
    <text evidence="2">Belongs to the bacterial sugar transferase family.</text>
</comment>
<sequence>MSSKKIHFEISERKVLLRLIDVFAVFAALYFLTVTFKFHYFSFKESSLGSILFLGLYINLFGTIFEMYNLQVASNQFQIVKSTILTTCMTVFCYLLTPVFTPILPSNRLQIIYFFFAILLSLFAWRFFYLHFLASHRFVKRVVFVCSRDTIAQLALELGKADPHYEIAGFVSSESLVVENKNTDGFQEINFAELEFFVKKHSVAEVVIALKGTKPIAPDVYQQLLNLLEKGVVIREYMQVYEHATQRLPILYAEKDFYRLFPFSRSNHNRLYLIVMRGFEILFSVLGLLFGCLLLPIVCIGNAISNKGPLFYTQERVGKNGIPFRIYKFRSMITNAEQHGAVFAKANDVRITPFGKFLRRSRIDEFPQFINVLKGDMAVIGPRPERPVFVDAISQKMPFYQIRHIIKPGLTGWAQVNYSYGESIEDSMVKLQYDLYYIKHRSVFLDVNIIIKTLSTVLFYRGQ</sequence>
<dbReference type="GO" id="GO:0016020">
    <property type="term" value="C:membrane"/>
    <property type="evidence" value="ECO:0007669"/>
    <property type="project" value="UniProtKB-SubCell"/>
</dbReference>
<evidence type="ECO:0000256" key="7">
    <source>
        <dbReference type="SAM" id="Phobius"/>
    </source>
</evidence>
<feature type="transmembrane region" description="Helical" evidence="7">
    <location>
        <begin position="111"/>
        <end position="132"/>
    </location>
</feature>
<dbReference type="InterPro" id="IPR003362">
    <property type="entry name" value="Bact_transf"/>
</dbReference>
<keyword evidence="10" id="KW-1185">Reference proteome</keyword>
<dbReference type="PANTHER" id="PTHR30576:SF0">
    <property type="entry name" value="UNDECAPRENYL-PHOSPHATE N-ACETYLGALACTOSAMINYL 1-PHOSPHATE TRANSFERASE-RELATED"/>
    <property type="match status" value="1"/>
</dbReference>
<proteinExistence type="inferred from homology"/>
<evidence type="ECO:0000256" key="3">
    <source>
        <dbReference type="ARBA" id="ARBA00022679"/>
    </source>
</evidence>
<keyword evidence="5 7" id="KW-1133">Transmembrane helix</keyword>
<reference evidence="9 10" key="1">
    <citation type="submission" date="2019-04" db="EMBL/GenBank/DDBJ databases">
        <title>Flavobacterium sp. nov. isolated from construction timber.</title>
        <authorList>
            <person name="Lin S.-Y."/>
            <person name="Chang C.-T."/>
            <person name="Young C.-C."/>
        </authorList>
    </citation>
    <scope>NUCLEOTIDE SEQUENCE [LARGE SCALE GENOMIC DNA]</scope>
    <source>
        <strain evidence="9 10">CC-CTC003</strain>
    </source>
</reference>
<dbReference type="EMBL" id="SSNZ01000003">
    <property type="protein sequence ID" value="THF50587.1"/>
    <property type="molecule type" value="Genomic_DNA"/>
</dbReference>
<evidence type="ECO:0000256" key="1">
    <source>
        <dbReference type="ARBA" id="ARBA00004141"/>
    </source>
</evidence>
<dbReference type="OrthoDB" id="9808602at2"/>
<feature type="transmembrane region" description="Helical" evidence="7">
    <location>
        <begin position="48"/>
        <end position="70"/>
    </location>
</feature>
<dbReference type="Pfam" id="PF13727">
    <property type="entry name" value="CoA_binding_3"/>
    <property type="match status" value="1"/>
</dbReference>
<feature type="transmembrane region" description="Helical" evidence="7">
    <location>
        <begin position="15"/>
        <end position="36"/>
    </location>
</feature>